<dbReference type="OrthoDB" id="9794326at2"/>
<comment type="catalytic activity">
    <reaction evidence="1">
        <text>L-glutamyl-tRNA(Gln) + L-glutamine + ATP + H2O = L-glutaminyl-tRNA(Gln) + L-glutamate + ADP + phosphate + H(+)</text>
        <dbReference type="Rhea" id="RHEA:17521"/>
        <dbReference type="Rhea" id="RHEA-COMP:9681"/>
        <dbReference type="Rhea" id="RHEA-COMP:9684"/>
        <dbReference type="ChEBI" id="CHEBI:15377"/>
        <dbReference type="ChEBI" id="CHEBI:15378"/>
        <dbReference type="ChEBI" id="CHEBI:29985"/>
        <dbReference type="ChEBI" id="CHEBI:30616"/>
        <dbReference type="ChEBI" id="CHEBI:43474"/>
        <dbReference type="ChEBI" id="CHEBI:58359"/>
        <dbReference type="ChEBI" id="CHEBI:78520"/>
        <dbReference type="ChEBI" id="CHEBI:78521"/>
        <dbReference type="ChEBI" id="CHEBI:456216"/>
    </reaction>
</comment>
<keyword evidence="1" id="KW-0648">Protein biosynthesis</keyword>
<sequence length="95" mass="10163">MSLDKATVRAIAELARIEVKDEELDHLAGELSNILHFVEQLSEVNTDGVAPMTSVADITAPMRADVINDGGYPDLVLANAPEAAEGFFTVPKVVE</sequence>
<dbReference type="PANTHER" id="PTHR15004:SF0">
    <property type="entry name" value="GLUTAMYL-TRNA(GLN) AMIDOTRANSFERASE SUBUNIT C, MITOCHONDRIAL"/>
    <property type="match status" value="1"/>
</dbReference>
<gene>
    <name evidence="1" type="primary">gatC</name>
    <name evidence="2" type="ORF">CCC_03032</name>
</gene>
<comment type="function">
    <text evidence="1">Allows the formation of correctly charged Asn-tRNA(Asn) or Gln-tRNA(Gln) through the transamidation of misacylated Asp-tRNA(Asn) or Glu-tRNA(Gln) in organisms which lack either or both of asparaginyl-tRNA or glutaminyl-tRNA synthetases. The reaction takes place in the presence of glutamine and ATP through an activated phospho-Asp-tRNA(Asn) or phospho-Glu-tRNA(Gln).</text>
</comment>
<dbReference type="RefSeq" id="WP_009869044.1">
    <property type="nucleotide sequence ID" value="NZ_JXSL01000020.1"/>
</dbReference>
<dbReference type="AlphaFoldDB" id="A0A0C2YYS5"/>
<dbReference type="GO" id="GO:0016740">
    <property type="term" value="F:transferase activity"/>
    <property type="evidence" value="ECO:0007669"/>
    <property type="project" value="UniProtKB-KW"/>
</dbReference>
<proteinExistence type="inferred from homology"/>
<comment type="caution">
    <text evidence="2">The sequence shown here is derived from an EMBL/GenBank/DDBJ whole genome shotgun (WGS) entry which is preliminary data.</text>
</comment>
<dbReference type="GO" id="GO:0050567">
    <property type="term" value="F:glutaminyl-tRNA synthase (glutamine-hydrolyzing) activity"/>
    <property type="evidence" value="ECO:0007669"/>
    <property type="project" value="UniProtKB-UniRule"/>
</dbReference>
<dbReference type="GO" id="GO:0050566">
    <property type="term" value="F:asparaginyl-tRNA synthase (glutamine-hydrolyzing) activity"/>
    <property type="evidence" value="ECO:0007669"/>
    <property type="project" value="RHEA"/>
</dbReference>
<dbReference type="InterPro" id="IPR003837">
    <property type="entry name" value="GatC"/>
</dbReference>
<dbReference type="EMBL" id="JXSL01000020">
    <property type="protein sequence ID" value="KIM00244.1"/>
    <property type="molecule type" value="Genomic_DNA"/>
</dbReference>
<dbReference type="EC" id="6.3.5.-" evidence="1"/>
<dbReference type="STRING" id="272627.CCC_03032"/>
<dbReference type="Gene3D" id="1.10.20.60">
    <property type="entry name" value="Glu-tRNAGln amidotransferase C subunit, N-terminal domain"/>
    <property type="match status" value="1"/>
</dbReference>
<dbReference type="PANTHER" id="PTHR15004">
    <property type="entry name" value="GLUTAMYL-TRNA(GLN) AMIDOTRANSFERASE SUBUNIT C, MITOCHONDRIAL"/>
    <property type="match status" value="1"/>
</dbReference>
<keyword evidence="3" id="KW-1185">Reference proteome</keyword>
<dbReference type="GO" id="GO:0070681">
    <property type="term" value="P:glutaminyl-tRNAGln biosynthesis via transamidation"/>
    <property type="evidence" value="ECO:0007669"/>
    <property type="project" value="TreeGrafter"/>
</dbReference>
<comment type="subunit">
    <text evidence="1">Heterotrimer of A, B and C subunits.</text>
</comment>
<dbReference type="NCBIfam" id="TIGR00135">
    <property type="entry name" value="gatC"/>
    <property type="match status" value="1"/>
</dbReference>
<reference evidence="2 3" key="1">
    <citation type="submission" date="2015-01" db="EMBL/GenBank/DDBJ databases">
        <title>Genome Sequence of Magnetospirillum magnetotacticum Strain MS-1.</title>
        <authorList>
            <person name="Marinov G.K."/>
            <person name="Smalley M.D."/>
            <person name="DeSalvo G."/>
        </authorList>
    </citation>
    <scope>NUCLEOTIDE SEQUENCE [LARGE SCALE GENOMIC DNA]</scope>
    <source>
        <strain evidence="2 3">MS-1</strain>
    </source>
</reference>
<keyword evidence="1" id="KW-0067">ATP-binding</keyword>
<protein>
    <recommendedName>
        <fullName evidence="1">Aspartyl/glutamyl-tRNA(Asn/Gln) amidotransferase subunit C</fullName>
        <shortName evidence="1">Asp/Glu-ADT subunit C</shortName>
        <ecNumber evidence="1">6.3.5.-</ecNumber>
    </recommendedName>
</protein>
<keyword evidence="2" id="KW-0808">Transferase</keyword>
<dbReference type="GO" id="GO:0005524">
    <property type="term" value="F:ATP binding"/>
    <property type="evidence" value="ECO:0007669"/>
    <property type="project" value="UniProtKB-KW"/>
</dbReference>
<organism evidence="2 3">
    <name type="scientific">Paramagnetospirillum magnetotacticum MS-1</name>
    <dbReference type="NCBI Taxonomy" id="272627"/>
    <lineage>
        <taxon>Bacteria</taxon>
        <taxon>Pseudomonadati</taxon>
        <taxon>Pseudomonadota</taxon>
        <taxon>Alphaproteobacteria</taxon>
        <taxon>Rhodospirillales</taxon>
        <taxon>Magnetospirillaceae</taxon>
        <taxon>Paramagnetospirillum</taxon>
    </lineage>
</organism>
<dbReference type="Proteomes" id="UP000031971">
    <property type="component" value="Unassembled WGS sequence"/>
</dbReference>
<keyword evidence="1" id="KW-0547">Nucleotide-binding</keyword>
<dbReference type="Pfam" id="PF02686">
    <property type="entry name" value="GatC"/>
    <property type="match status" value="1"/>
</dbReference>
<dbReference type="GO" id="GO:0006450">
    <property type="term" value="P:regulation of translational fidelity"/>
    <property type="evidence" value="ECO:0007669"/>
    <property type="project" value="InterPro"/>
</dbReference>
<evidence type="ECO:0000313" key="3">
    <source>
        <dbReference type="Proteomes" id="UP000031971"/>
    </source>
</evidence>
<comment type="catalytic activity">
    <reaction evidence="1">
        <text>L-aspartyl-tRNA(Asn) + L-glutamine + ATP + H2O = L-asparaginyl-tRNA(Asn) + L-glutamate + ADP + phosphate + 2 H(+)</text>
        <dbReference type="Rhea" id="RHEA:14513"/>
        <dbReference type="Rhea" id="RHEA-COMP:9674"/>
        <dbReference type="Rhea" id="RHEA-COMP:9677"/>
        <dbReference type="ChEBI" id="CHEBI:15377"/>
        <dbReference type="ChEBI" id="CHEBI:15378"/>
        <dbReference type="ChEBI" id="CHEBI:29985"/>
        <dbReference type="ChEBI" id="CHEBI:30616"/>
        <dbReference type="ChEBI" id="CHEBI:43474"/>
        <dbReference type="ChEBI" id="CHEBI:58359"/>
        <dbReference type="ChEBI" id="CHEBI:78515"/>
        <dbReference type="ChEBI" id="CHEBI:78516"/>
        <dbReference type="ChEBI" id="CHEBI:456216"/>
    </reaction>
</comment>
<name>A0A0C2YYS5_PARME</name>
<dbReference type="InterPro" id="IPR036113">
    <property type="entry name" value="Asp/Glu-ADT_sf_sub_c"/>
</dbReference>
<evidence type="ECO:0000256" key="1">
    <source>
        <dbReference type="HAMAP-Rule" id="MF_00122"/>
    </source>
</evidence>
<comment type="similarity">
    <text evidence="1">Belongs to the GatC family.</text>
</comment>
<dbReference type="HAMAP" id="MF_00122">
    <property type="entry name" value="GatC"/>
    <property type="match status" value="1"/>
</dbReference>
<evidence type="ECO:0000313" key="2">
    <source>
        <dbReference type="EMBL" id="KIM00244.1"/>
    </source>
</evidence>
<accession>A0A0C2YYS5</accession>
<dbReference type="SUPFAM" id="SSF141000">
    <property type="entry name" value="Glu-tRNAGln amidotransferase C subunit"/>
    <property type="match status" value="1"/>
</dbReference>
<dbReference type="GO" id="GO:0006412">
    <property type="term" value="P:translation"/>
    <property type="evidence" value="ECO:0007669"/>
    <property type="project" value="UniProtKB-UniRule"/>
</dbReference>
<keyword evidence="1" id="KW-0436">Ligase</keyword>